<reference evidence="10" key="1">
    <citation type="submission" date="2019-10" db="EMBL/GenBank/DDBJ databases">
        <authorList>
            <person name="Zhang R."/>
            <person name="Pan Y."/>
            <person name="Wang J."/>
            <person name="Ma R."/>
            <person name="Yu S."/>
        </authorList>
    </citation>
    <scope>NUCLEOTIDE SEQUENCE</scope>
    <source>
        <strain evidence="10">LA-IB0</strain>
        <tissue evidence="10">Leaf</tissue>
    </source>
</reference>
<evidence type="ECO:0008006" key="12">
    <source>
        <dbReference type="Google" id="ProtNLM"/>
    </source>
</evidence>
<comment type="subcellular location">
    <subcellularLocation>
        <location evidence="1">Membrane</location>
        <topology evidence="1">Multi-pass membrane protein</topology>
    </subcellularLocation>
</comment>
<evidence type="ECO:0000256" key="6">
    <source>
        <dbReference type="ARBA" id="ARBA00022989"/>
    </source>
</evidence>
<keyword evidence="6" id="KW-1133">Transmembrane helix</keyword>
<dbReference type="InterPro" id="IPR043128">
    <property type="entry name" value="Rev_trsase/Diguanyl_cyclase"/>
</dbReference>
<keyword evidence="10" id="KW-0496">Mitochondrion</keyword>
<dbReference type="NCBIfam" id="NF004323">
    <property type="entry name" value="PRK05715.1-5"/>
    <property type="match status" value="1"/>
</dbReference>
<comment type="caution">
    <text evidence="10">The sequence shown here is derived from an EMBL/GenBank/DDBJ whole genome shotgun (WGS) entry which is preliminary data.</text>
</comment>
<dbReference type="PANTHER" id="PTHR11434:SF21">
    <property type="entry name" value="NADH DEHYDROGENASE SUBUNIT 4L-RELATED"/>
    <property type="match status" value="1"/>
</dbReference>
<keyword evidence="11" id="KW-1185">Reference proteome</keyword>
<evidence type="ECO:0000256" key="3">
    <source>
        <dbReference type="ARBA" id="ARBA00022448"/>
    </source>
</evidence>
<organism evidence="10 11">
    <name type="scientific">Buddleja alternifolia</name>
    <dbReference type="NCBI Taxonomy" id="168488"/>
    <lineage>
        <taxon>Eukaryota</taxon>
        <taxon>Viridiplantae</taxon>
        <taxon>Streptophyta</taxon>
        <taxon>Embryophyta</taxon>
        <taxon>Tracheophyta</taxon>
        <taxon>Spermatophyta</taxon>
        <taxon>Magnoliopsida</taxon>
        <taxon>eudicotyledons</taxon>
        <taxon>Gunneridae</taxon>
        <taxon>Pentapetalae</taxon>
        <taxon>asterids</taxon>
        <taxon>lamiids</taxon>
        <taxon>Lamiales</taxon>
        <taxon>Scrophulariaceae</taxon>
        <taxon>Buddlejeae</taxon>
        <taxon>Buddleja</taxon>
    </lineage>
</organism>
<accession>A0AAV6W0Z4</accession>
<evidence type="ECO:0000313" key="10">
    <source>
        <dbReference type="EMBL" id="KAG8363186.1"/>
    </source>
</evidence>
<dbReference type="EMBL" id="WHWC01000300">
    <property type="protein sequence ID" value="KAG8362750.1"/>
    <property type="molecule type" value="Genomic_DNA"/>
</dbReference>
<evidence type="ECO:0000256" key="7">
    <source>
        <dbReference type="ARBA" id="ARBA00023027"/>
    </source>
</evidence>
<keyword evidence="4" id="KW-0812">Transmembrane</keyword>
<evidence type="ECO:0000256" key="4">
    <source>
        <dbReference type="ARBA" id="ARBA00022692"/>
    </source>
</evidence>
<keyword evidence="5" id="KW-1278">Translocase</keyword>
<dbReference type="InterPro" id="IPR043502">
    <property type="entry name" value="DNA/RNA_pol_sf"/>
</dbReference>
<comment type="similarity">
    <text evidence="2">Belongs to the complex I subunit 4L family.</text>
</comment>
<dbReference type="Gene3D" id="3.30.70.270">
    <property type="match status" value="1"/>
</dbReference>
<dbReference type="AlphaFoldDB" id="A0AAV6W0Z4"/>
<evidence type="ECO:0000256" key="5">
    <source>
        <dbReference type="ARBA" id="ARBA00022967"/>
    </source>
</evidence>
<dbReference type="HAMAP" id="MF_01456">
    <property type="entry name" value="NDH1_NuoK"/>
    <property type="match status" value="1"/>
</dbReference>
<keyword evidence="3" id="KW-0813">Transport</keyword>
<dbReference type="InterPro" id="IPR039428">
    <property type="entry name" value="NUOK/Mnh_C1-like"/>
</dbReference>
<evidence type="ECO:0000313" key="11">
    <source>
        <dbReference type="Proteomes" id="UP000826271"/>
    </source>
</evidence>
<evidence type="ECO:0000256" key="8">
    <source>
        <dbReference type="ARBA" id="ARBA00023136"/>
    </source>
</evidence>
<sequence>MESKSEGIVVSTYPIYGAQERWRLDYRDLNRASPKDDFPLPHIDILVDNVAGMDGFSRYNKSLLDEEDREKTAVLGTRSIEKNPIGRQAKSAVRLHGLNKTQYCTGRIRFAARSIPQSPLVPFRLFPQFPTPSVRPHHTTMGLALPVAILVAVRAGIHQIHSLNMETKGTQSSFSKLYNFLEGSLSFSDGIRGILLNRRNIPIMSMPIESMLLAVNSNFLVFSVSSDDMMGQSFASLVSTVAAAESAIGLAIFVITFRVRGTIAVEFINSIQGSGPFSLGEHIRFESPFLNHFPFSC</sequence>
<dbReference type="GO" id="GO:0030964">
    <property type="term" value="C:NADH dehydrogenase complex"/>
    <property type="evidence" value="ECO:0007669"/>
    <property type="project" value="TreeGrafter"/>
</dbReference>
<dbReference type="EMBL" id="WHWC01000021">
    <property type="protein sequence ID" value="KAG8363186.1"/>
    <property type="molecule type" value="Genomic_DNA"/>
</dbReference>
<dbReference type="Proteomes" id="UP000826271">
    <property type="component" value="Unassembled WGS sequence"/>
</dbReference>
<evidence type="ECO:0000256" key="1">
    <source>
        <dbReference type="ARBA" id="ARBA00004141"/>
    </source>
</evidence>
<dbReference type="GO" id="GO:0016651">
    <property type="term" value="F:oxidoreductase activity, acting on NAD(P)H"/>
    <property type="evidence" value="ECO:0007669"/>
    <property type="project" value="InterPro"/>
</dbReference>
<protein>
    <recommendedName>
        <fullName evidence="12">NADH dehydrogenase subunit 4L</fullName>
    </recommendedName>
</protein>
<keyword evidence="7" id="KW-0520">NAD</keyword>
<gene>
    <name evidence="10" type="ORF">BUALT_BualtMtG0007100</name>
    <name evidence="9" type="ORF">BUALT_BualtUnG0038300</name>
</gene>
<dbReference type="InterPro" id="IPR001133">
    <property type="entry name" value="NADH_UbQ_OxRdtase_chain4L/K"/>
</dbReference>
<dbReference type="Gene3D" id="1.10.287.3510">
    <property type="match status" value="1"/>
</dbReference>
<name>A0AAV6W0Z4_9LAMI</name>
<geneLocation type="mitochondrion" evidence="10"/>
<keyword evidence="8" id="KW-0472">Membrane</keyword>
<proteinExistence type="inferred from homology"/>
<evidence type="ECO:0000256" key="2">
    <source>
        <dbReference type="ARBA" id="ARBA00010519"/>
    </source>
</evidence>
<dbReference type="GO" id="GO:0042773">
    <property type="term" value="P:ATP synthesis coupled electron transport"/>
    <property type="evidence" value="ECO:0007669"/>
    <property type="project" value="InterPro"/>
</dbReference>
<dbReference type="Pfam" id="PF00420">
    <property type="entry name" value="Oxidored_q2"/>
    <property type="match status" value="1"/>
</dbReference>
<evidence type="ECO:0000313" key="9">
    <source>
        <dbReference type="EMBL" id="KAG8362750.1"/>
    </source>
</evidence>
<dbReference type="SUPFAM" id="SSF56672">
    <property type="entry name" value="DNA/RNA polymerases"/>
    <property type="match status" value="1"/>
</dbReference>
<dbReference type="PANTHER" id="PTHR11434">
    <property type="entry name" value="NADH-UBIQUINONE OXIDOREDUCTASE SUBUNIT ND4L"/>
    <property type="match status" value="1"/>
</dbReference>